<evidence type="ECO:0000313" key="4">
    <source>
        <dbReference type="Proteomes" id="UP000041254"/>
    </source>
</evidence>
<reference evidence="3 4" key="1">
    <citation type="submission" date="2014-11" db="EMBL/GenBank/DDBJ databases">
        <authorList>
            <person name="Zhu J."/>
            <person name="Qi W."/>
            <person name="Song R."/>
        </authorList>
    </citation>
    <scope>NUCLEOTIDE SEQUENCE [LARGE SCALE GENOMIC DNA]</scope>
</reference>
<dbReference type="PhylomeDB" id="A0A0G4FZT2"/>
<keyword evidence="4" id="KW-1185">Reference proteome</keyword>
<dbReference type="GO" id="GO:0004062">
    <property type="term" value="F:aryl sulfotransferase activity"/>
    <property type="evidence" value="ECO:0007669"/>
    <property type="project" value="InterPro"/>
</dbReference>
<protein>
    <recommendedName>
        <fullName evidence="5">Arylsulfotransferase (ASST)</fullName>
    </recommendedName>
</protein>
<feature type="compositionally biased region" description="Low complexity" evidence="1">
    <location>
        <begin position="73"/>
        <end position="90"/>
    </location>
</feature>
<evidence type="ECO:0000256" key="1">
    <source>
        <dbReference type="SAM" id="MobiDB-lite"/>
    </source>
</evidence>
<gene>
    <name evidence="3" type="ORF">Vbra_9565</name>
</gene>
<dbReference type="OrthoDB" id="5377172at2759"/>
<dbReference type="InterPro" id="IPR053143">
    <property type="entry name" value="Arylsulfate_ST"/>
</dbReference>
<sequence length="822" mass="93204">MHLQGRWHDVQEAPAECGMETMAACRRCNMLVATLPFLLHSVLAQQPAPWPPNNWWQQHQQQQPPAPAPWPAPWWQQNQDHQQHQQPPWQHQDHQQQPPPQQHQEQQPPWQHQNQDHQQHQDQDQQQRRYVYFAESDLIYAHPRPRAEYVSAFTSIGVREGEPLKQGTVEGRIEVNGHETGLHDGLTRLSEDGRTLLFKPQQPFKPGEWVTVRVHPGLMTQADKWLKGVQWSFHVSETDLSGYLIYEGNDEEENDTSNDRRLLANHRHLPHGALRALQDASDLPPAVEEMQSDWYEAPYNSYKTIPLHLPRMRIRGPPKTEKLAPGCIFASNSLDRDTVGNNVWYPYAVVVDNSGDLVYYEEREAQQGLPETGTGPPLIGVSEENGHFLAYAGIDIVEKDRSLRFVRRHHPEHGYALDPHDFRLAGNNGNRLFTVQDKQRVNVKGMFDGAPDEYVTLIGAIVQEVDVANNVVMEFRSWDHFELPSLVAQSDARFGVEEPGTAPGEWDLIHQNSATFTDDNSILVSWRRLSAVLKIDRDTGEVMWRFGGTAALNDFTIASGGNTTDAEAEKPFVGQHDATLQGGRLVLFDNANKHANTTSWISSRVVEYELDEANKVATPVFTHYGGLRNKTHRYVSLANGSVQWTKNGTAIVGWGGLGILGHLPFVEEVSRDTGEVLLSFDWKDGSSSYRARKYEWRNVTPHWPPALLLDNGTLYYSWNGWVPAAGEPLAGWSIERANGAGRFEWIRRHKKTRFEHSTDVDASDAKRCISYRAVALGDKGMRLRESNVVASPACFSNLRKAKKKPAEKKTKKPPKVTIVNPY</sequence>
<dbReference type="EMBL" id="CDMY01000532">
    <property type="protein sequence ID" value="CEM21049.1"/>
    <property type="molecule type" value="Genomic_DNA"/>
</dbReference>
<keyword evidence="2" id="KW-0732">Signal</keyword>
<feature type="compositionally biased region" description="Low complexity" evidence="1">
    <location>
        <begin position="102"/>
        <end position="113"/>
    </location>
</feature>
<dbReference type="PANTHER" id="PTHR35340:SF5">
    <property type="entry name" value="ASST-DOMAIN-CONTAINING PROTEIN"/>
    <property type="match status" value="1"/>
</dbReference>
<feature type="chain" id="PRO_5005189329" description="Arylsulfotransferase (ASST)" evidence="2">
    <location>
        <begin position="45"/>
        <end position="822"/>
    </location>
</feature>
<evidence type="ECO:0000256" key="2">
    <source>
        <dbReference type="SAM" id="SignalP"/>
    </source>
</evidence>
<dbReference type="InterPro" id="IPR010262">
    <property type="entry name" value="Arylsulfotransferase_bact"/>
</dbReference>
<dbReference type="Pfam" id="PF05935">
    <property type="entry name" value="Arylsulfotrans"/>
    <property type="match status" value="1"/>
</dbReference>
<feature type="compositionally biased region" description="Low complexity" evidence="1">
    <location>
        <begin position="53"/>
        <end position="63"/>
    </location>
</feature>
<feature type="compositionally biased region" description="Basic residues" evidence="1">
    <location>
        <begin position="801"/>
        <end position="814"/>
    </location>
</feature>
<dbReference type="Proteomes" id="UP000041254">
    <property type="component" value="Unassembled WGS sequence"/>
</dbReference>
<proteinExistence type="predicted"/>
<organism evidence="3 4">
    <name type="scientific">Vitrella brassicaformis (strain CCMP3155)</name>
    <dbReference type="NCBI Taxonomy" id="1169540"/>
    <lineage>
        <taxon>Eukaryota</taxon>
        <taxon>Sar</taxon>
        <taxon>Alveolata</taxon>
        <taxon>Colpodellida</taxon>
        <taxon>Vitrellaceae</taxon>
        <taxon>Vitrella</taxon>
    </lineage>
</organism>
<dbReference type="VEuPathDB" id="CryptoDB:Vbra_9565"/>
<evidence type="ECO:0000313" key="3">
    <source>
        <dbReference type="EMBL" id="CEM21049.1"/>
    </source>
</evidence>
<accession>A0A0G4FZT2</accession>
<dbReference type="AlphaFoldDB" id="A0A0G4FZT2"/>
<evidence type="ECO:0008006" key="5">
    <source>
        <dbReference type="Google" id="ProtNLM"/>
    </source>
</evidence>
<feature type="region of interest" description="Disordered" evidence="1">
    <location>
        <begin position="801"/>
        <end position="822"/>
    </location>
</feature>
<dbReference type="InParanoid" id="A0A0G4FZT2"/>
<feature type="compositionally biased region" description="Basic and acidic residues" evidence="1">
    <location>
        <begin position="114"/>
        <end position="126"/>
    </location>
</feature>
<feature type="region of interest" description="Disordered" evidence="1">
    <location>
        <begin position="52"/>
        <end position="126"/>
    </location>
</feature>
<feature type="signal peptide" evidence="2">
    <location>
        <begin position="1"/>
        <end position="44"/>
    </location>
</feature>
<name>A0A0G4FZT2_VITBC</name>
<dbReference type="PANTHER" id="PTHR35340">
    <property type="entry name" value="PQQ ENZYME REPEAT PROTEIN-RELATED"/>
    <property type="match status" value="1"/>
</dbReference>